<dbReference type="EMBL" id="JASPKY010000148">
    <property type="protein sequence ID" value="KAK9730371.1"/>
    <property type="molecule type" value="Genomic_DNA"/>
</dbReference>
<gene>
    <name evidence="2" type="ORF">QE152_g15259</name>
</gene>
<organism evidence="2 3">
    <name type="scientific">Popillia japonica</name>
    <name type="common">Japanese beetle</name>
    <dbReference type="NCBI Taxonomy" id="7064"/>
    <lineage>
        <taxon>Eukaryota</taxon>
        <taxon>Metazoa</taxon>
        <taxon>Ecdysozoa</taxon>
        <taxon>Arthropoda</taxon>
        <taxon>Hexapoda</taxon>
        <taxon>Insecta</taxon>
        <taxon>Pterygota</taxon>
        <taxon>Neoptera</taxon>
        <taxon>Endopterygota</taxon>
        <taxon>Coleoptera</taxon>
        <taxon>Polyphaga</taxon>
        <taxon>Scarabaeiformia</taxon>
        <taxon>Scarabaeidae</taxon>
        <taxon>Rutelinae</taxon>
        <taxon>Popillia</taxon>
    </lineage>
</organism>
<evidence type="ECO:0000256" key="1">
    <source>
        <dbReference type="SAM" id="MobiDB-lite"/>
    </source>
</evidence>
<keyword evidence="3" id="KW-1185">Reference proteome</keyword>
<evidence type="ECO:0000313" key="2">
    <source>
        <dbReference type="EMBL" id="KAK9730371.1"/>
    </source>
</evidence>
<comment type="caution">
    <text evidence="2">The sequence shown here is derived from an EMBL/GenBank/DDBJ whole genome shotgun (WGS) entry which is preliminary data.</text>
</comment>
<proteinExistence type="predicted"/>
<dbReference type="AlphaFoldDB" id="A0AAW1L8X3"/>
<sequence>MKLASYSSTIATKWISASKSKERFLPIKKTWMESEDIEFHVQCHQPQPSTSTSDLVSIGRPRKDFQDLSFKTKKHRVDDLVQTRSVEELMTAVEVAVRSTGNRNVAKLRDISESSESVSSRSTSSVQGVRQPSGDEALVYYIDSKSTTHTYKQTRKWSMNAGHYVFPSYHCLAKSKKACYPSEDHIVYTETRSEINLQAVLDKTVERLIESQREVIESVCPNSSFILISKWGCDGSSGHSTYKQKFANSEDTDKFLFVFSFVPIRLVDNGNNIIWQNFRPSSTMFCRPIKFIFANASLSPMAEASRESRGHINVHQ</sequence>
<dbReference type="Proteomes" id="UP001458880">
    <property type="component" value="Unassembled WGS sequence"/>
</dbReference>
<evidence type="ECO:0000313" key="3">
    <source>
        <dbReference type="Proteomes" id="UP001458880"/>
    </source>
</evidence>
<name>A0AAW1L8X3_POPJA</name>
<reference evidence="2 3" key="1">
    <citation type="journal article" date="2024" name="BMC Genomics">
        <title>De novo assembly and annotation of Popillia japonica's genome with initial clues to its potential as an invasive pest.</title>
        <authorList>
            <person name="Cucini C."/>
            <person name="Boschi S."/>
            <person name="Funari R."/>
            <person name="Cardaioli E."/>
            <person name="Iannotti N."/>
            <person name="Marturano G."/>
            <person name="Paoli F."/>
            <person name="Bruttini M."/>
            <person name="Carapelli A."/>
            <person name="Frati F."/>
            <person name="Nardi F."/>
        </authorList>
    </citation>
    <scope>NUCLEOTIDE SEQUENCE [LARGE SCALE GENOMIC DNA]</scope>
    <source>
        <strain evidence="2">DMR45628</strain>
    </source>
</reference>
<accession>A0AAW1L8X3</accession>
<feature type="compositionally biased region" description="Low complexity" evidence="1">
    <location>
        <begin position="114"/>
        <end position="126"/>
    </location>
</feature>
<feature type="region of interest" description="Disordered" evidence="1">
    <location>
        <begin position="110"/>
        <end position="131"/>
    </location>
</feature>
<protein>
    <submittedName>
        <fullName evidence="2">Uncharacterized protein</fullName>
    </submittedName>
</protein>